<dbReference type="InterPro" id="IPR037235">
    <property type="entry name" value="TRCF-like_C_D7"/>
</dbReference>
<evidence type="ECO:0000256" key="2">
    <source>
        <dbReference type="ARBA" id="ARBA00022490"/>
    </source>
</evidence>
<dbReference type="Pfam" id="PF00270">
    <property type="entry name" value="DEAD"/>
    <property type="match status" value="1"/>
</dbReference>
<dbReference type="InterPro" id="IPR011545">
    <property type="entry name" value="DEAD/DEAH_box_helicase_dom"/>
</dbReference>
<dbReference type="GO" id="GO:0016787">
    <property type="term" value="F:hydrolase activity"/>
    <property type="evidence" value="ECO:0007669"/>
    <property type="project" value="UniProtKB-KW"/>
</dbReference>
<comment type="subcellular location">
    <subcellularLocation>
        <location evidence="1 13">Cytoplasm</location>
    </subcellularLocation>
</comment>
<evidence type="ECO:0000256" key="12">
    <source>
        <dbReference type="ARBA" id="ARBA00070128"/>
    </source>
</evidence>
<comment type="similarity">
    <text evidence="10 13">In the N-terminal section; belongs to the UvrB family.</text>
</comment>
<gene>
    <name evidence="13 16" type="primary">mfd</name>
    <name evidence="16" type="ORF">EII11_04435</name>
</gene>
<dbReference type="NCBIfam" id="TIGR00580">
    <property type="entry name" value="mfd"/>
    <property type="match status" value="1"/>
</dbReference>
<evidence type="ECO:0000259" key="15">
    <source>
        <dbReference type="PROSITE" id="PS51194"/>
    </source>
</evidence>
<keyword evidence="2 13" id="KW-0963">Cytoplasm</keyword>
<dbReference type="SMART" id="SM01058">
    <property type="entry name" value="CarD_TRCF"/>
    <property type="match status" value="1"/>
</dbReference>
<dbReference type="InterPro" id="IPR003711">
    <property type="entry name" value="CarD-like/TRCF_RID"/>
</dbReference>
<evidence type="ECO:0000256" key="5">
    <source>
        <dbReference type="ARBA" id="ARBA00022801"/>
    </source>
</evidence>
<evidence type="ECO:0000256" key="6">
    <source>
        <dbReference type="ARBA" id="ARBA00022806"/>
    </source>
</evidence>
<reference evidence="16 17" key="1">
    <citation type="submission" date="2018-11" db="EMBL/GenBank/DDBJ databases">
        <title>Genomes From Bacteria Associated with the Canine Oral Cavity: a Test Case for Automated Genome-Based Taxonomic Assignment.</title>
        <authorList>
            <person name="Coil D.A."/>
            <person name="Jospin G."/>
            <person name="Darling A.E."/>
            <person name="Wallis C."/>
            <person name="Davis I.J."/>
            <person name="Harris S."/>
            <person name="Eisen J.A."/>
            <person name="Holcombe L.J."/>
            <person name="O'Flynn C."/>
        </authorList>
    </citation>
    <scope>NUCLEOTIDE SEQUENCE [LARGE SCALE GENOMIC DNA]</scope>
    <source>
        <strain evidence="16 17">OH770</strain>
    </source>
</reference>
<dbReference type="CDD" id="cd17991">
    <property type="entry name" value="DEXHc_TRCF"/>
    <property type="match status" value="1"/>
</dbReference>
<dbReference type="InterPro" id="IPR014001">
    <property type="entry name" value="Helicase_ATP-bd"/>
</dbReference>
<dbReference type="PROSITE" id="PS51194">
    <property type="entry name" value="HELICASE_CTER"/>
    <property type="match status" value="1"/>
</dbReference>
<dbReference type="HAMAP" id="MF_00969">
    <property type="entry name" value="TRCF"/>
    <property type="match status" value="1"/>
</dbReference>
<keyword evidence="7 13" id="KW-0067">ATP-binding</keyword>
<evidence type="ECO:0000256" key="11">
    <source>
        <dbReference type="ARBA" id="ARBA00061399"/>
    </source>
</evidence>
<dbReference type="Proteomes" id="UP000280444">
    <property type="component" value="Unassembled WGS sequence"/>
</dbReference>
<evidence type="ECO:0000256" key="10">
    <source>
        <dbReference type="ARBA" id="ARBA00061104"/>
    </source>
</evidence>
<dbReference type="Pfam" id="PF00271">
    <property type="entry name" value="Helicase_C"/>
    <property type="match status" value="1"/>
</dbReference>
<sequence>MKITGLAPILASDPAFSEALSSMRARHDGTLVAPSGIRPALAGAVANQGTFIVYLTATGRDAHIAAEALRAWTDNVAIFPAWETLPHERLSPQVDTMATRIAVLRRLAHPTPGDPHAGPINVLVVPVRALLQPIITGLGDLEPVRVRPRDIVDLPGLVARLTALGYQRVDMVESRGQISHRGGILDVFPPQEAHPLRIELWGDEVDEIRAFSVQDQRTLGTAPDGLWAPACRELLLTREVRTRAAQAASQLPGAAEILALASEGIAAPGLESLAPILVGGMDSLADLLPADAVFLMSDPERVRARAADLVATTDEFLAAAWSVAAGGGDVPLEAGSASFLELDDIWGGGAAPTAERAWWELTDLPPAALADAIGGTDTYGDSAFDASAFTASAADSASVEDDVLASSGALLTRETHAAIASPTLMAIGARDVRPYRGDFAKASADLADLARARWRILVTSEGPGPARRIASILGEAGVGARLVDDLTHTPDEGLVYVTSAGAGKGFVAADLKLAVLTESDLSGRVGATTRDMRRMPSRRRKGVDPLTLQPGDYIVHEQHGIGRFIEMVSRTVGRGDGAVTRDYLVIEYAPSKRGQPGDRLFVPTDSLDQISKYTGSDQPALTKMGGAEWAKAKAKAKKAVNEVAKELIRLYAARQSTRGHAFAPDTPWQRELEDAFPYVETPDQLVTIDEVKADMEKSVPMDRLLTGDVGYGKTEIAVRAAFKAIQDGKQVAVLVPTTLLVQQHVETFTERYAGFPVTIGSLSRFTTAKEAEDIKEGLTSGRVDLVIGTHSLLTGTVRFKDLGLVIIDEEQRFGVEHKETLKALRTDVDVLSMSATPIPRTLEMAVSGIREMSILQTPPEERQPVLTFVGSYTDAQVSAAIRRELLRDGQVFFVHNRVESINKVAAHIQELVPEARVRVAHGKLSEQQLERVIVDFWNHDFDVLVCTTIVETGLDISNANTLIVDRADAFGLSQLHQLRGRVGRGRERAYAYFFYPGDKTLTETAHERLKTIAIHSDLGSGLAVAQKDLEIRGAGNLLGGAQSGHIEGVGFDMYVRMVADAVAAFKGEKPAEKAEVKMDLAVDAHIPVDYVDSERLRLEVYAKIAACSTLEHEADVREELADRYGPLPREVELLFAVARMREMLRGAGIAEVATQGKYLRVAPVELADSQVMRLKRLHPGAVIKAAVRQVLVPLPLTARIGGEPVTDEALLEWVENLVMKILVPFSQ</sequence>
<dbReference type="InterPro" id="IPR005118">
    <property type="entry name" value="TRCF_C"/>
</dbReference>
<dbReference type="SUPFAM" id="SSF141259">
    <property type="entry name" value="CarD-like"/>
    <property type="match status" value="1"/>
</dbReference>
<evidence type="ECO:0000256" key="3">
    <source>
        <dbReference type="ARBA" id="ARBA00022741"/>
    </source>
</evidence>
<evidence type="ECO:0000256" key="13">
    <source>
        <dbReference type="HAMAP-Rule" id="MF_00969"/>
    </source>
</evidence>
<dbReference type="FunFam" id="3.40.50.300:FF:000546">
    <property type="entry name" value="Transcription-repair-coupling factor"/>
    <property type="match status" value="1"/>
</dbReference>
<dbReference type="SMART" id="SM00490">
    <property type="entry name" value="HELICc"/>
    <property type="match status" value="1"/>
</dbReference>
<dbReference type="Gene3D" id="3.90.1150.50">
    <property type="entry name" value="Transcription-repair-coupling factor, D7 domain"/>
    <property type="match status" value="1"/>
</dbReference>
<comment type="function">
    <text evidence="13">Couples transcription and DNA repair by recognizing RNA polymerase (RNAP) stalled at DNA lesions. Mediates ATP-dependent release of RNAP and its truncated transcript from the DNA, and recruitment of nucleotide excision repair machinery to the damaged site.</text>
</comment>
<keyword evidence="3 13" id="KW-0547">Nucleotide-binding</keyword>
<dbReference type="GO" id="GO:0005737">
    <property type="term" value="C:cytoplasm"/>
    <property type="evidence" value="ECO:0007669"/>
    <property type="project" value="UniProtKB-SubCell"/>
</dbReference>
<dbReference type="SMART" id="SM00982">
    <property type="entry name" value="TRCF"/>
    <property type="match status" value="1"/>
</dbReference>
<evidence type="ECO:0000256" key="8">
    <source>
        <dbReference type="ARBA" id="ARBA00023125"/>
    </source>
</evidence>
<keyword evidence="6" id="KW-0347">Helicase</keyword>
<dbReference type="AlphaFoldDB" id="A0A3P1SEX3"/>
<dbReference type="InterPro" id="IPR001650">
    <property type="entry name" value="Helicase_C-like"/>
</dbReference>
<dbReference type="Pfam" id="PF17757">
    <property type="entry name" value="UvrB_inter"/>
    <property type="match status" value="1"/>
</dbReference>
<dbReference type="Gene3D" id="3.30.2060.10">
    <property type="entry name" value="Penicillin-binding protein 1b domain"/>
    <property type="match status" value="1"/>
</dbReference>
<dbReference type="GO" id="GO:0005524">
    <property type="term" value="F:ATP binding"/>
    <property type="evidence" value="ECO:0007669"/>
    <property type="project" value="UniProtKB-UniRule"/>
</dbReference>
<comment type="similarity">
    <text evidence="11 13">In the C-terminal section; belongs to the helicase family. RecG subfamily.</text>
</comment>
<evidence type="ECO:0000256" key="4">
    <source>
        <dbReference type="ARBA" id="ARBA00022763"/>
    </source>
</evidence>
<dbReference type="Gene3D" id="3.40.50.11180">
    <property type="match status" value="1"/>
</dbReference>
<accession>A0A3P1SEX3</accession>
<dbReference type="GO" id="GO:0000716">
    <property type="term" value="P:transcription-coupled nucleotide-excision repair, DNA damage recognition"/>
    <property type="evidence" value="ECO:0007669"/>
    <property type="project" value="UniProtKB-UniRule"/>
</dbReference>
<comment type="caution">
    <text evidence="16">The sequence shown here is derived from an EMBL/GenBank/DDBJ whole genome shotgun (WGS) entry which is preliminary data.</text>
</comment>
<dbReference type="GO" id="GO:0006355">
    <property type="term" value="P:regulation of DNA-templated transcription"/>
    <property type="evidence" value="ECO:0007669"/>
    <property type="project" value="UniProtKB-UniRule"/>
</dbReference>
<dbReference type="OrthoDB" id="9804325at2"/>
<evidence type="ECO:0000256" key="1">
    <source>
        <dbReference type="ARBA" id="ARBA00004496"/>
    </source>
</evidence>
<dbReference type="Gene3D" id="2.40.10.170">
    <property type="match status" value="1"/>
</dbReference>
<organism evidence="16 17">
    <name type="scientific">Schaalia canis</name>
    <dbReference type="NCBI Taxonomy" id="100469"/>
    <lineage>
        <taxon>Bacteria</taxon>
        <taxon>Bacillati</taxon>
        <taxon>Actinomycetota</taxon>
        <taxon>Actinomycetes</taxon>
        <taxon>Actinomycetales</taxon>
        <taxon>Actinomycetaceae</taxon>
        <taxon>Schaalia</taxon>
    </lineage>
</organism>
<dbReference type="PANTHER" id="PTHR47964">
    <property type="entry name" value="ATP-DEPENDENT DNA HELICASE HOMOLOG RECG, CHLOROPLASTIC"/>
    <property type="match status" value="1"/>
</dbReference>
<dbReference type="SMART" id="SM00487">
    <property type="entry name" value="DEXDc"/>
    <property type="match status" value="1"/>
</dbReference>
<keyword evidence="8 13" id="KW-0238">DNA-binding</keyword>
<keyword evidence="5 13" id="KW-0378">Hydrolase</keyword>
<dbReference type="InterPro" id="IPR004576">
    <property type="entry name" value="Mfd"/>
</dbReference>
<name>A0A3P1SEX3_9ACTO</name>
<evidence type="ECO:0000313" key="17">
    <source>
        <dbReference type="Proteomes" id="UP000280444"/>
    </source>
</evidence>
<dbReference type="Pfam" id="PF03461">
    <property type="entry name" value="TRCF"/>
    <property type="match status" value="1"/>
</dbReference>
<dbReference type="EMBL" id="RQZF01000003">
    <property type="protein sequence ID" value="RRC95527.1"/>
    <property type="molecule type" value="Genomic_DNA"/>
</dbReference>
<dbReference type="PANTHER" id="PTHR47964:SF1">
    <property type="entry name" value="ATP-DEPENDENT DNA HELICASE HOMOLOG RECG, CHLOROPLASTIC"/>
    <property type="match status" value="1"/>
</dbReference>
<dbReference type="InterPro" id="IPR027417">
    <property type="entry name" value="P-loop_NTPase"/>
</dbReference>
<keyword evidence="17" id="KW-1185">Reference proteome</keyword>
<keyword evidence="4 13" id="KW-0227">DNA damage</keyword>
<dbReference type="Pfam" id="PF02559">
    <property type="entry name" value="CarD_TRCF_RID"/>
    <property type="match status" value="1"/>
</dbReference>
<evidence type="ECO:0000256" key="9">
    <source>
        <dbReference type="ARBA" id="ARBA00023204"/>
    </source>
</evidence>
<dbReference type="SUPFAM" id="SSF52540">
    <property type="entry name" value="P-loop containing nucleoside triphosphate hydrolases"/>
    <property type="match status" value="4"/>
</dbReference>
<dbReference type="GO" id="GO:0003678">
    <property type="term" value="F:DNA helicase activity"/>
    <property type="evidence" value="ECO:0007669"/>
    <property type="project" value="TreeGrafter"/>
</dbReference>
<evidence type="ECO:0000256" key="7">
    <source>
        <dbReference type="ARBA" id="ARBA00022840"/>
    </source>
</evidence>
<evidence type="ECO:0000313" key="16">
    <source>
        <dbReference type="EMBL" id="RRC95527.1"/>
    </source>
</evidence>
<protein>
    <recommendedName>
        <fullName evidence="12 13">Transcription-repair-coupling factor</fullName>
        <shortName evidence="13">TRCF</shortName>
        <ecNumber evidence="13">3.6.4.-</ecNumber>
    </recommendedName>
</protein>
<dbReference type="Gene3D" id="3.40.50.300">
    <property type="entry name" value="P-loop containing nucleotide triphosphate hydrolases"/>
    <property type="match status" value="2"/>
</dbReference>
<evidence type="ECO:0000259" key="14">
    <source>
        <dbReference type="PROSITE" id="PS51192"/>
    </source>
</evidence>
<dbReference type="EC" id="3.6.4.-" evidence="13"/>
<dbReference type="SUPFAM" id="SSF143517">
    <property type="entry name" value="TRCF domain-like"/>
    <property type="match status" value="1"/>
</dbReference>
<feature type="domain" description="Helicase ATP-binding" evidence="14">
    <location>
        <begin position="694"/>
        <end position="855"/>
    </location>
</feature>
<dbReference type="InterPro" id="IPR047112">
    <property type="entry name" value="RecG/Mfd"/>
</dbReference>
<proteinExistence type="inferred from homology"/>
<dbReference type="RefSeq" id="WP_124869191.1">
    <property type="nucleotide sequence ID" value="NZ_RQZF01000003.1"/>
</dbReference>
<dbReference type="InterPro" id="IPR036101">
    <property type="entry name" value="CarD-like/TRCF_RID_sf"/>
</dbReference>
<dbReference type="PROSITE" id="PS51192">
    <property type="entry name" value="HELICASE_ATP_BIND_1"/>
    <property type="match status" value="1"/>
</dbReference>
<feature type="domain" description="Helicase C-terminal" evidence="15">
    <location>
        <begin position="880"/>
        <end position="1030"/>
    </location>
</feature>
<keyword evidence="9 13" id="KW-0234">DNA repair</keyword>
<dbReference type="GO" id="GO:0003684">
    <property type="term" value="F:damaged DNA binding"/>
    <property type="evidence" value="ECO:0007669"/>
    <property type="project" value="InterPro"/>
</dbReference>
<dbReference type="InterPro" id="IPR041471">
    <property type="entry name" value="UvrB_inter"/>
</dbReference>
<dbReference type="FunFam" id="3.40.50.300:FF:000300">
    <property type="entry name" value="Transcription-repair-coupling factor"/>
    <property type="match status" value="1"/>
</dbReference>